<proteinExistence type="predicted"/>
<comment type="caution">
    <text evidence="1">The sequence shown here is derived from an EMBL/GenBank/DDBJ whole genome shotgun (WGS) entry which is preliminary data.</text>
</comment>
<name>A0ACC2PUW9_9HYME</name>
<accession>A0ACC2PUW9</accession>
<protein>
    <submittedName>
        <fullName evidence="1">Uncharacterized protein</fullName>
    </submittedName>
</protein>
<evidence type="ECO:0000313" key="2">
    <source>
        <dbReference type="Proteomes" id="UP001239111"/>
    </source>
</evidence>
<dbReference type="EMBL" id="CM056741">
    <property type="protein sequence ID" value="KAJ8687278.1"/>
    <property type="molecule type" value="Genomic_DNA"/>
</dbReference>
<reference evidence="1" key="1">
    <citation type="submission" date="2023-04" db="EMBL/GenBank/DDBJ databases">
        <title>A chromosome-level genome assembly of the parasitoid wasp Eretmocerus hayati.</title>
        <authorList>
            <person name="Zhong Y."/>
            <person name="Liu S."/>
            <person name="Liu Y."/>
        </authorList>
    </citation>
    <scope>NUCLEOTIDE SEQUENCE</scope>
    <source>
        <strain evidence="1">ZJU_SS_LIU_2023</strain>
    </source>
</reference>
<evidence type="ECO:0000313" key="1">
    <source>
        <dbReference type="EMBL" id="KAJ8687278.1"/>
    </source>
</evidence>
<dbReference type="Proteomes" id="UP001239111">
    <property type="component" value="Chromosome 1"/>
</dbReference>
<gene>
    <name evidence="1" type="ORF">QAD02_023072</name>
</gene>
<organism evidence="1 2">
    <name type="scientific">Eretmocerus hayati</name>
    <dbReference type="NCBI Taxonomy" id="131215"/>
    <lineage>
        <taxon>Eukaryota</taxon>
        <taxon>Metazoa</taxon>
        <taxon>Ecdysozoa</taxon>
        <taxon>Arthropoda</taxon>
        <taxon>Hexapoda</taxon>
        <taxon>Insecta</taxon>
        <taxon>Pterygota</taxon>
        <taxon>Neoptera</taxon>
        <taxon>Endopterygota</taxon>
        <taxon>Hymenoptera</taxon>
        <taxon>Apocrita</taxon>
        <taxon>Proctotrupomorpha</taxon>
        <taxon>Chalcidoidea</taxon>
        <taxon>Aphelinidae</taxon>
        <taxon>Aphelininae</taxon>
        <taxon>Eretmocerus</taxon>
    </lineage>
</organism>
<keyword evidence="2" id="KW-1185">Reference proteome</keyword>
<sequence>MKFLVPLFCIFAAVIADSEIAATEPVVTIPAPDTSVPLKSSEELVPQNLPPVDQTPIDPFLVEQPLIPKLKLELPSIALAKAERLSGLENERISLLRERLSAAGVVLPSVPLTVLTAAPRIFDTPEVAEARSALAQAVRIAESTAAVKIEGNIPEVAN</sequence>